<gene>
    <name evidence="2" type="ORF">GY632_1706</name>
</gene>
<comment type="caution">
    <text evidence="2">The sequence shown here is derived from an EMBL/GenBank/DDBJ whole genome shotgun (WGS) entry which is preliminary data.</text>
</comment>
<feature type="transmembrane region" description="Helical" evidence="1">
    <location>
        <begin position="204"/>
        <end position="222"/>
    </location>
</feature>
<keyword evidence="1" id="KW-0472">Membrane</keyword>
<protein>
    <submittedName>
        <fullName evidence="2">Uncharacterized protein</fullName>
    </submittedName>
</protein>
<proteinExistence type="predicted"/>
<feature type="transmembrane region" description="Helical" evidence="1">
    <location>
        <begin position="31"/>
        <end position="53"/>
    </location>
</feature>
<name>A0A9P4YME3_9EURO</name>
<accession>A0A9P4YME3</accession>
<organism evidence="2 3">
    <name type="scientific">Trichophyton interdigitale</name>
    <dbReference type="NCBI Taxonomy" id="101480"/>
    <lineage>
        <taxon>Eukaryota</taxon>
        <taxon>Fungi</taxon>
        <taxon>Dikarya</taxon>
        <taxon>Ascomycota</taxon>
        <taxon>Pezizomycotina</taxon>
        <taxon>Eurotiomycetes</taxon>
        <taxon>Eurotiomycetidae</taxon>
        <taxon>Onygenales</taxon>
        <taxon>Arthrodermataceae</taxon>
        <taxon>Trichophyton</taxon>
    </lineage>
</organism>
<evidence type="ECO:0000313" key="2">
    <source>
        <dbReference type="EMBL" id="KAF3898623.1"/>
    </source>
</evidence>
<keyword evidence="1" id="KW-1133">Transmembrane helix</keyword>
<reference evidence="2" key="1">
    <citation type="submission" date="2020-03" db="EMBL/GenBank/DDBJ databases">
        <title>Whole Genome Sequence of Trichophyton interdigitale from India.</title>
        <authorList>
            <person name="Kumar P."/>
        </authorList>
    </citation>
    <scope>NUCLEOTIDE SEQUENCE</scope>
    <source>
        <strain evidence="2">UCMS-IGIB-CI14</strain>
    </source>
</reference>
<evidence type="ECO:0000313" key="3">
    <source>
        <dbReference type="Proteomes" id="UP000749309"/>
    </source>
</evidence>
<dbReference type="PANTHER" id="PTHR42024:SF1">
    <property type="entry name" value="AMINO ACID PERMEASE_ SLC12A DOMAIN-CONTAINING PROTEIN"/>
    <property type="match status" value="1"/>
</dbReference>
<feature type="transmembrane region" description="Helical" evidence="1">
    <location>
        <begin position="59"/>
        <end position="80"/>
    </location>
</feature>
<dbReference type="PANTHER" id="PTHR42024">
    <property type="entry name" value="AMINO ACID PERMEASE_ SLC12A DOMAIN-CONTAINING PROTEIN"/>
    <property type="match status" value="1"/>
</dbReference>
<dbReference type="AlphaFoldDB" id="A0A9P4YME3"/>
<dbReference type="Proteomes" id="UP000749309">
    <property type="component" value="Unassembled WGS sequence"/>
</dbReference>
<dbReference type="EMBL" id="JAAQVJ010000035">
    <property type="protein sequence ID" value="KAF3898623.1"/>
    <property type="molecule type" value="Genomic_DNA"/>
</dbReference>
<feature type="transmembrane region" description="Helical" evidence="1">
    <location>
        <begin position="228"/>
        <end position="252"/>
    </location>
</feature>
<evidence type="ECO:0000256" key="1">
    <source>
        <dbReference type="SAM" id="Phobius"/>
    </source>
</evidence>
<sequence>MDKPMVPDAPVVPGPPELPYSLRSRKRSISIFWTLFIIDTLVQPLVLYFTLWYCTNLSHNLVFTISTAALGGVAVVEYFYRFYNLFKKGSKIKSEAVECKEVMARFLSSEFHDSMAHPGSGTNHRNCSRRTVHSSPGDAIAHCYQAPFRISSTPKGYVMPTALYVLIEDVVAVDGGGGQVYRRAIRDRYLSSPYFRQMLFEMNCFWGGGSVIFAAVITALVFTTPRDVAYTLGWSLPFVWAGTWVLITIPWVQADLRKEKAAWGKYSLHGIPYTDDITCATPQTRFISASGRLMSSLPFQRPVKPDRVDNNNAASGYDSETV</sequence>
<keyword evidence="1" id="KW-0812">Transmembrane</keyword>